<accession>A0A1G6SGA3</accession>
<keyword evidence="5" id="KW-1185">Reference proteome</keyword>
<dbReference type="Gene3D" id="3.40.50.2300">
    <property type="match status" value="1"/>
</dbReference>
<dbReference type="SMART" id="SM00850">
    <property type="entry name" value="LytTR"/>
    <property type="match status" value="1"/>
</dbReference>
<dbReference type="Pfam" id="PF00072">
    <property type="entry name" value="Response_reg"/>
    <property type="match status" value="1"/>
</dbReference>
<evidence type="ECO:0000259" key="3">
    <source>
        <dbReference type="PROSITE" id="PS50930"/>
    </source>
</evidence>
<dbReference type="GO" id="GO:0003677">
    <property type="term" value="F:DNA binding"/>
    <property type="evidence" value="ECO:0007669"/>
    <property type="project" value="InterPro"/>
</dbReference>
<evidence type="ECO:0000313" key="5">
    <source>
        <dbReference type="Proteomes" id="UP000198757"/>
    </source>
</evidence>
<dbReference type="PANTHER" id="PTHR37299:SF1">
    <property type="entry name" value="STAGE 0 SPORULATION PROTEIN A HOMOLOG"/>
    <property type="match status" value="1"/>
</dbReference>
<evidence type="ECO:0000256" key="1">
    <source>
        <dbReference type="PROSITE-ProRule" id="PRU00169"/>
    </source>
</evidence>
<dbReference type="PROSITE" id="PS50110">
    <property type="entry name" value="RESPONSE_REGULATORY"/>
    <property type="match status" value="1"/>
</dbReference>
<dbReference type="SUPFAM" id="SSF52172">
    <property type="entry name" value="CheY-like"/>
    <property type="match status" value="1"/>
</dbReference>
<name>A0A1G6SGA3_NIADE</name>
<dbReference type="Proteomes" id="UP000198757">
    <property type="component" value="Unassembled WGS sequence"/>
</dbReference>
<dbReference type="InterPro" id="IPR046947">
    <property type="entry name" value="LytR-like"/>
</dbReference>
<dbReference type="RefSeq" id="WP_090390533.1">
    <property type="nucleotide sequence ID" value="NZ_FMZO01000006.1"/>
</dbReference>
<dbReference type="Gene3D" id="2.40.50.1020">
    <property type="entry name" value="LytTr DNA-binding domain"/>
    <property type="match status" value="1"/>
</dbReference>
<dbReference type="GO" id="GO:0000156">
    <property type="term" value="F:phosphorelay response regulator activity"/>
    <property type="evidence" value="ECO:0007669"/>
    <property type="project" value="InterPro"/>
</dbReference>
<gene>
    <name evidence="4" type="ORF">SAMN04487894_106215</name>
</gene>
<dbReference type="EMBL" id="FMZO01000006">
    <property type="protein sequence ID" value="SDD15793.1"/>
    <property type="molecule type" value="Genomic_DNA"/>
</dbReference>
<dbReference type="OrthoDB" id="646623at2"/>
<evidence type="ECO:0000259" key="2">
    <source>
        <dbReference type="PROSITE" id="PS50110"/>
    </source>
</evidence>
<dbReference type="STRING" id="1285928.SAMN04487894_106215"/>
<sequence length="257" mass="30084">MKAIIIEDEEIIAQVLQNKIRNADPSIEIIKILPSLKTAKKWFIQNEEPDILFMDIQLSDGVSFELLEHFQLKCPIVFTTAYDEFAIRAFKVNGVDYLLKPVNDEELQKAIDKCRAIVQQQKPVVADITELMHALSHPQLTLKKYKERFVASIRNQWMPIPVAEIAFFVKEELQYIYLFNGERYLLDSGSLDDIEDVLDPDRFYRANRQYIINIDAVRTVKPVENSKLLIRLKAPYHKLEIDMSRERAPVFKKWMGR</sequence>
<dbReference type="FunFam" id="3.40.50.2300:FF:000361">
    <property type="entry name" value="Two-component system response regulator"/>
    <property type="match status" value="1"/>
</dbReference>
<dbReference type="InterPro" id="IPR001789">
    <property type="entry name" value="Sig_transdc_resp-reg_receiver"/>
</dbReference>
<dbReference type="SMART" id="SM00448">
    <property type="entry name" value="REC"/>
    <property type="match status" value="1"/>
</dbReference>
<feature type="domain" description="Response regulatory" evidence="2">
    <location>
        <begin position="2"/>
        <end position="115"/>
    </location>
</feature>
<protein>
    <submittedName>
        <fullName evidence="4">Two component transcriptional regulator, LytTR family</fullName>
    </submittedName>
</protein>
<reference evidence="5" key="1">
    <citation type="submission" date="2016-10" db="EMBL/GenBank/DDBJ databases">
        <authorList>
            <person name="Varghese N."/>
            <person name="Submissions S."/>
        </authorList>
    </citation>
    <scope>NUCLEOTIDE SEQUENCE [LARGE SCALE GENOMIC DNA]</scope>
    <source>
        <strain evidence="5">DSM 25811 / CCM 8410 / LMG 26954 / E90</strain>
    </source>
</reference>
<dbReference type="Pfam" id="PF04397">
    <property type="entry name" value="LytTR"/>
    <property type="match status" value="1"/>
</dbReference>
<evidence type="ECO:0000313" key="4">
    <source>
        <dbReference type="EMBL" id="SDD15793.1"/>
    </source>
</evidence>
<keyword evidence="1" id="KW-0597">Phosphoprotein</keyword>
<feature type="domain" description="HTH LytTR-type" evidence="3">
    <location>
        <begin position="149"/>
        <end position="257"/>
    </location>
</feature>
<proteinExistence type="predicted"/>
<dbReference type="AlphaFoldDB" id="A0A1G6SGA3"/>
<dbReference type="InterPro" id="IPR007492">
    <property type="entry name" value="LytTR_DNA-bd_dom"/>
</dbReference>
<feature type="modified residue" description="4-aspartylphosphate" evidence="1">
    <location>
        <position position="55"/>
    </location>
</feature>
<dbReference type="InterPro" id="IPR011006">
    <property type="entry name" value="CheY-like_superfamily"/>
</dbReference>
<dbReference type="PROSITE" id="PS50930">
    <property type="entry name" value="HTH_LYTTR"/>
    <property type="match status" value="1"/>
</dbReference>
<dbReference type="PANTHER" id="PTHR37299">
    <property type="entry name" value="TRANSCRIPTIONAL REGULATOR-RELATED"/>
    <property type="match status" value="1"/>
</dbReference>
<organism evidence="4 5">
    <name type="scientific">Niabella drilacis (strain DSM 25811 / CCM 8410 / CCUG 62505 / LMG 26954 / E90)</name>
    <dbReference type="NCBI Taxonomy" id="1285928"/>
    <lineage>
        <taxon>Bacteria</taxon>
        <taxon>Pseudomonadati</taxon>
        <taxon>Bacteroidota</taxon>
        <taxon>Chitinophagia</taxon>
        <taxon>Chitinophagales</taxon>
        <taxon>Chitinophagaceae</taxon>
        <taxon>Niabella</taxon>
    </lineage>
</organism>